<evidence type="ECO:0000256" key="3">
    <source>
        <dbReference type="ARBA" id="ARBA00022723"/>
    </source>
</evidence>
<dbReference type="EMBL" id="CAADEW010000003">
    <property type="protein sequence ID" value="VFJ43223.1"/>
    <property type="molecule type" value="Genomic_DNA"/>
</dbReference>
<dbReference type="Gene3D" id="3.30.70.20">
    <property type="match status" value="2"/>
</dbReference>
<feature type="domain" description="4Fe-4S ferredoxin-type" evidence="8">
    <location>
        <begin position="2"/>
        <end position="31"/>
    </location>
</feature>
<dbReference type="AlphaFoldDB" id="A0A450RVS1"/>
<dbReference type="SUPFAM" id="SSF54862">
    <property type="entry name" value="4Fe-4S ferredoxins"/>
    <property type="match status" value="1"/>
</dbReference>
<dbReference type="PROSITE" id="PS00198">
    <property type="entry name" value="4FE4S_FER_1"/>
    <property type="match status" value="1"/>
</dbReference>
<dbReference type="InterPro" id="IPR050954">
    <property type="entry name" value="ET_IronSulfur_Cluster-Binding"/>
</dbReference>
<keyword evidence="5" id="KW-0249">Electron transport</keyword>
<dbReference type="InterPro" id="IPR017896">
    <property type="entry name" value="4Fe4S_Fe-S-bd"/>
</dbReference>
<dbReference type="PROSITE" id="PS51379">
    <property type="entry name" value="4FE4S_FER_2"/>
    <property type="match status" value="3"/>
</dbReference>
<reference evidence="9" key="1">
    <citation type="submission" date="2019-02" db="EMBL/GenBank/DDBJ databases">
        <authorList>
            <person name="Gruber-Vodicka R. H."/>
            <person name="Seah K. B. B."/>
        </authorList>
    </citation>
    <scope>NUCLEOTIDE SEQUENCE</scope>
    <source>
        <strain evidence="9">BECK_BZ15</strain>
    </source>
</reference>
<evidence type="ECO:0000256" key="1">
    <source>
        <dbReference type="ARBA" id="ARBA00022448"/>
    </source>
</evidence>
<dbReference type="PANTHER" id="PTHR43177">
    <property type="entry name" value="PROTEIN NRFC"/>
    <property type="match status" value="1"/>
</dbReference>
<dbReference type="Pfam" id="PF13247">
    <property type="entry name" value="Fer4_11"/>
    <property type="match status" value="1"/>
</dbReference>
<proteinExistence type="predicted"/>
<dbReference type="InterPro" id="IPR017900">
    <property type="entry name" value="4Fe4S_Fe_S_CS"/>
</dbReference>
<evidence type="ECO:0000256" key="7">
    <source>
        <dbReference type="ARBA" id="ARBA00023014"/>
    </source>
</evidence>
<keyword evidence="7" id="KW-0411">Iron-sulfur</keyword>
<keyword evidence="2" id="KW-0004">4Fe-4S</keyword>
<keyword evidence="1" id="KW-0813">Transport</keyword>
<sequence>MKTVFIHPERCVGCKGCEFACAVEHSRSRDAVLALFEHPLPRTGIHVRPGAECNSFFPNRCRHCNPAPCQDGCPTAAITRNAEYDVVLVDPDKCIACAMCAVMCPFDVITFHPWNGSGNDNPLSRVVATKCDGCVTSLEQGKMPACVDACHSNALIFGELNDLIEAEQIRQGVLATPDVRYRPRLPDTIAAWRGYCVRQ</sequence>
<dbReference type="GO" id="GO:0046872">
    <property type="term" value="F:metal ion binding"/>
    <property type="evidence" value="ECO:0007669"/>
    <property type="project" value="UniProtKB-KW"/>
</dbReference>
<feature type="domain" description="4Fe-4S ferredoxin-type" evidence="8">
    <location>
        <begin position="85"/>
        <end position="114"/>
    </location>
</feature>
<dbReference type="CDD" id="cd16374">
    <property type="entry name" value="DMSOR_beta_like"/>
    <property type="match status" value="1"/>
</dbReference>
<dbReference type="PANTHER" id="PTHR43177:SF5">
    <property type="entry name" value="ANAEROBIC DIMETHYL SULFOXIDE REDUCTASE CHAIN B-RELATED"/>
    <property type="match status" value="1"/>
</dbReference>
<evidence type="ECO:0000256" key="2">
    <source>
        <dbReference type="ARBA" id="ARBA00022485"/>
    </source>
</evidence>
<accession>A0A450RVS1</accession>
<feature type="domain" description="4Fe-4S ferredoxin-type" evidence="8">
    <location>
        <begin position="52"/>
        <end position="83"/>
    </location>
</feature>
<evidence type="ECO:0000259" key="8">
    <source>
        <dbReference type="PROSITE" id="PS51379"/>
    </source>
</evidence>
<dbReference type="GO" id="GO:0051539">
    <property type="term" value="F:4 iron, 4 sulfur cluster binding"/>
    <property type="evidence" value="ECO:0007669"/>
    <property type="project" value="UniProtKB-KW"/>
</dbReference>
<evidence type="ECO:0000313" key="9">
    <source>
        <dbReference type="EMBL" id="VFJ43223.1"/>
    </source>
</evidence>
<name>A0A450RVS1_9GAMM</name>
<evidence type="ECO:0000256" key="5">
    <source>
        <dbReference type="ARBA" id="ARBA00022982"/>
    </source>
</evidence>
<organism evidence="9">
    <name type="scientific">Candidatus Kentrum sp. FW</name>
    <dbReference type="NCBI Taxonomy" id="2126338"/>
    <lineage>
        <taxon>Bacteria</taxon>
        <taxon>Pseudomonadati</taxon>
        <taxon>Pseudomonadota</taxon>
        <taxon>Gammaproteobacteria</taxon>
        <taxon>Candidatus Kentrum</taxon>
    </lineage>
</organism>
<keyword evidence="4" id="KW-0677">Repeat</keyword>
<protein>
    <submittedName>
        <fullName evidence="9">Carbon-monoxide dehydrogenase iron sulfur subunit</fullName>
    </submittedName>
</protein>
<evidence type="ECO:0000256" key="4">
    <source>
        <dbReference type="ARBA" id="ARBA00022737"/>
    </source>
</evidence>
<keyword evidence="6" id="KW-0408">Iron</keyword>
<evidence type="ECO:0000256" key="6">
    <source>
        <dbReference type="ARBA" id="ARBA00023004"/>
    </source>
</evidence>
<keyword evidence="3" id="KW-0479">Metal-binding</keyword>
<gene>
    <name evidence="9" type="ORF">BECKFW1821A_GA0114235_100359</name>
</gene>